<dbReference type="RefSeq" id="WP_188939747.1">
    <property type="nucleotide sequence ID" value="NZ_BMNA01000001.1"/>
</dbReference>
<feature type="compositionally biased region" description="Low complexity" evidence="6">
    <location>
        <begin position="38"/>
        <end position="49"/>
    </location>
</feature>
<evidence type="ECO:0000256" key="6">
    <source>
        <dbReference type="SAM" id="MobiDB-lite"/>
    </source>
</evidence>
<evidence type="ECO:0000256" key="7">
    <source>
        <dbReference type="SAM" id="Phobius"/>
    </source>
</evidence>
<protein>
    <submittedName>
        <fullName evidence="8">Uncharacterized protein</fullName>
    </submittedName>
</protein>
<dbReference type="EMBL" id="BMNA01000001">
    <property type="protein sequence ID" value="GGL87053.1"/>
    <property type="molecule type" value="Genomic_DNA"/>
</dbReference>
<organism evidence="8 9">
    <name type="scientific">Nakamurella endophytica</name>
    <dbReference type="NCBI Taxonomy" id="1748367"/>
    <lineage>
        <taxon>Bacteria</taxon>
        <taxon>Bacillati</taxon>
        <taxon>Actinomycetota</taxon>
        <taxon>Actinomycetes</taxon>
        <taxon>Nakamurellales</taxon>
        <taxon>Nakamurellaceae</taxon>
        <taxon>Nakamurella</taxon>
    </lineage>
</organism>
<dbReference type="AlphaFoldDB" id="A0A917SLQ4"/>
<dbReference type="InterPro" id="IPR022791">
    <property type="entry name" value="L-PG_synthase/AglD"/>
</dbReference>
<feature type="transmembrane region" description="Helical" evidence="7">
    <location>
        <begin position="272"/>
        <end position="293"/>
    </location>
</feature>
<dbReference type="Pfam" id="PF03706">
    <property type="entry name" value="LPG_synthase_TM"/>
    <property type="match status" value="1"/>
</dbReference>
<keyword evidence="5 7" id="KW-0472">Membrane</keyword>
<feature type="transmembrane region" description="Helical" evidence="7">
    <location>
        <begin position="87"/>
        <end position="105"/>
    </location>
</feature>
<dbReference type="GO" id="GO:0005886">
    <property type="term" value="C:plasma membrane"/>
    <property type="evidence" value="ECO:0007669"/>
    <property type="project" value="UniProtKB-SubCell"/>
</dbReference>
<accession>A0A917SLQ4</accession>
<comment type="subcellular location">
    <subcellularLocation>
        <location evidence="1">Cell membrane</location>
        <topology evidence="1">Multi-pass membrane protein</topology>
    </subcellularLocation>
</comment>
<evidence type="ECO:0000256" key="1">
    <source>
        <dbReference type="ARBA" id="ARBA00004651"/>
    </source>
</evidence>
<evidence type="ECO:0000313" key="8">
    <source>
        <dbReference type="EMBL" id="GGL87053.1"/>
    </source>
</evidence>
<keyword evidence="4 7" id="KW-1133">Transmembrane helix</keyword>
<feature type="transmembrane region" description="Helical" evidence="7">
    <location>
        <begin position="305"/>
        <end position="328"/>
    </location>
</feature>
<feature type="transmembrane region" description="Helical" evidence="7">
    <location>
        <begin position="120"/>
        <end position="140"/>
    </location>
</feature>
<feature type="compositionally biased region" description="Low complexity" evidence="6">
    <location>
        <begin position="1"/>
        <end position="14"/>
    </location>
</feature>
<evidence type="ECO:0000256" key="5">
    <source>
        <dbReference type="ARBA" id="ARBA00023136"/>
    </source>
</evidence>
<feature type="transmembrane region" description="Helical" evidence="7">
    <location>
        <begin position="231"/>
        <end position="252"/>
    </location>
</feature>
<evidence type="ECO:0000256" key="4">
    <source>
        <dbReference type="ARBA" id="ARBA00022989"/>
    </source>
</evidence>
<reference evidence="8" key="1">
    <citation type="journal article" date="2014" name="Int. J. Syst. Evol. Microbiol.">
        <title>Complete genome sequence of Corynebacterium casei LMG S-19264T (=DSM 44701T), isolated from a smear-ripened cheese.</title>
        <authorList>
            <consortium name="US DOE Joint Genome Institute (JGI-PGF)"/>
            <person name="Walter F."/>
            <person name="Albersmeier A."/>
            <person name="Kalinowski J."/>
            <person name="Ruckert C."/>
        </authorList>
    </citation>
    <scope>NUCLEOTIDE SEQUENCE</scope>
    <source>
        <strain evidence="8">CGMCC 4.7308</strain>
    </source>
</reference>
<dbReference type="Proteomes" id="UP000655208">
    <property type="component" value="Unassembled WGS sequence"/>
</dbReference>
<proteinExistence type="predicted"/>
<gene>
    <name evidence="8" type="ORF">GCM10011594_03290</name>
</gene>
<keyword evidence="3 7" id="KW-0812">Transmembrane</keyword>
<keyword evidence="2" id="KW-1003">Cell membrane</keyword>
<evidence type="ECO:0000256" key="3">
    <source>
        <dbReference type="ARBA" id="ARBA00022692"/>
    </source>
</evidence>
<feature type="region of interest" description="Disordered" evidence="6">
    <location>
        <begin position="1"/>
        <end position="57"/>
    </location>
</feature>
<comment type="caution">
    <text evidence="8">The sequence shown here is derived from an EMBL/GenBank/DDBJ whole genome shotgun (WGS) entry which is preliminary data.</text>
</comment>
<name>A0A917SLQ4_9ACTN</name>
<feature type="transmembrane region" description="Helical" evidence="7">
    <location>
        <begin position="198"/>
        <end position="219"/>
    </location>
</feature>
<evidence type="ECO:0000256" key="2">
    <source>
        <dbReference type="ARBA" id="ARBA00022475"/>
    </source>
</evidence>
<keyword evidence="9" id="KW-1185">Reference proteome</keyword>
<reference evidence="8" key="2">
    <citation type="submission" date="2020-09" db="EMBL/GenBank/DDBJ databases">
        <authorList>
            <person name="Sun Q."/>
            <person name="Zhou Y."/>
        </authorList>
    </citation>
    <scope>NUCLEOTIDE SEQUENCE</scope>
    <source>
        <strain evidence="8">CGMCC 4.7308</strain>
    </source>
</reference>
<evidence type="ECO:0000313" key="9">
    <source>
        <dbReference type="Proteomes" id="UP000655208"/>
    </source>
</evidence>
<sequence>MTSSQPAGPSGAAARMPTTGVRAAGADPRSGARPSDLSGAGSTHSSGAGPVDVSGATATDVPAVPAVPADPAAPVAARSRGRSLSRLLRIGFLVLVVLFAAYWVWRNRSEVGQAWQRVDVWAVLAAAALGAGGAWSGVPAWRDLLTGLGSRLRLRDAQRVFLMGQLGKYIPGGVWTVVAQASMARDLHVPRSRSATASLLSILVSVVTAGVLGAVGLLFGGSAVLGRYGWLLLFLVPLIVLLHPAVLVWVGRLAARVTGRAVALERMPARDLLGAAGWLAAGQVLIGAQFYVLVGSISGRWDQPLLDMGLCLLATAAGVVVVFAPAGAGPRELILGIGLSGVLDPGSVVLVVLLSRLVLTVVDVLLAAGAAALARRAGATAAEPA</sequence>